<keyword evidence="2" id="KW-1185">Reference proteome</keyword>
<name>A0A974S1I3_PERPY</name>
<reference evidence="1 2" key="1">
    <citation type="submission" date="2021-01" db="EMBL/GenBank/DDBJ databases">
        <title>FDA dAtabase for Regulatory Grade micrObial Sequences (FDA-ARGOS): Supporting development and validation of Infectious Disease Dx tests.</title>
        <authorList>
            <person name="Nelson B."/>
            <person name="Plummer A."/>
            <person name="Tallon L."/>
            <person name="Sadzewicz L."/>
            <person name="Zhao X."/>
            <person name="Boylan J."/>
            <person name="Ott S."/>
            <person name="Bowen H."/>
            <person name="Vavikolanu K."/>
            <person name="Mehta A."/>
            <person name="Aluvathingal J."/>
            <person name="Nadendla S."/>
            <person name="Myers T."/>
            <person name="Yan Y."/>
            <person name="Sichtig H."/>
        </authorList>
    </citation>
    <scope>NUCLEOTIDE SEQUENCE [LARGE SCALE GENOMIC DNA]</scope>
    <source>
        <strain evidence="1 2">FDAARGOS_1161</strain>
    </source>
</reference>
<dbReference type="SUPFAM" id="SSF82171">
    <property type="entry name" value="DPP6 N-terminal domain-like"/>
    <property type="match status" value="1"/>
</dbReference>
<dbReference type="Proteomes" id="UP000595254">
    <property type="component" value="Chromosome"/>
</dbReference>
<dbReference type="EMBL" id="CP068053">
    <property type="protein sequence ID" value="QQT00265.1"/>
    <property type="molecule type" value="Genomic_DNA"/>
</dbReference>
<evidence type="ECO:0000313" key="2">
    <source>
        <dbReference type="Proteomes" id="UP000595254"/>
    </source>
</evidence>
<sequence length="120" mass="13782">MELNSTADPELIHLPRPDIDVYDFAITPDGNEVVFQAVSGSDHSGTYIYDLFSYHFNTQKETQLTDLREYTETPVFSQDGKDVYFLVDRKFAQSSSDYHLYKIDKNGMTAREMTLPGIEK</sequence>
<dbReference type="Gene3D" id="2.120.10.30">
    <property type="entry name" value="TolB, C-terminal domain"/>
    <property type="match status" value="1"/>
</dbReference>
<gene>
    <name evidence="1" type="ORF">I6J18_22275</name>
</gene>
<protein>
    <submittedName>
        <fullName evidence="1">Uncharacterized protein</fullName>
    </submittedName>
</protein>
<dbReference type="AlphaFoldDB" id="A0A974S1I3"/>
<dbReference type="KEGG" id="ppsr:I6J18_22275"/>
<dbReference type="InterPro" id="IPR011042">
    <property type="entry name" value="6-blade_b-propeller_TolB-like"/>
</dbReference>
<proteinExistence type="predicted"/>
<organism evidence="1 2">
    <name type="scientific">Peribacillus psychrosaccharolyticus</name>
    <name type="common">Bacillus psychrosaccharolyticus</name>
    <dbReference type="NCBI Taxonomy" id="1407"/>
    <lineage>
        <taxon>Bacteria</taxon>
        <taxon>Bacillati</taxon>
        <taxon>Bacillota</taxon>
        <taxon>Bacilli</taxon>
        <taxon>Bacillales</taxon>
        <taxon>Bacillaceae</taxon>
        <taxon>Peribacillus</taxon>
    </lineage>
</organism>
<accession>A0A974S1I3</accession>
<dbReference type="RefSeq" id="WP_051387607.1">
    <property type="nucleotide sequence ID" value="NZ_CP068053.1"/>
</dbReference>
<evidence type="ECO:0000313" key="1">
    <source>
        <dbReference type="EMBL" id="QQT00265.1"/>
    </source>
</evidence>